<feature type="domain" description="Ice-binding protein C-terminal" evidence="3">
    <location>
        <begin position="193"/>
        <end position="218"/>
    </location>
</feature>
<evidence type="ECO:0000313" key="5">
    <source>
        <dbReference type="Proteomes" id="UP001169764"/>
    </source>
</evidence>
<feature type="signal peptide" evidence="2">
    <location>
        <begin position="1"/>
        <end position="29"/>
    </location>
</feature>
<feature type="chain" id="PRO_5045959384" evidence="2">
    <location>
        <begin position="30"/>
        <end position="225"/>
    </location>
</feature>
<evidence type="ECO:0000313" key="4">
    <source>
        <dbReference type="EMBL" id="MDO6414818.1"/>
    </source>
</evidence>
<comment type="caution">
    <text evidence="4">The sequence shown here is derived from an EMBL/GenBank/DDBJ whole genome shotgun (WGS) entry which is preliminary data.</text>
</comment>
<proteinExistence type="predicted"/>
<dbReference type="EMBL" id="JAUOTP010000004">
    <property type="protein sequence ID" value="MDO6414818.1"/>
    <property type="molecule type" value="Genomic_DNA"/>
</dbReference>
<dbReference type="InterPro" id="IPR013424">
    <property type="entry name" value="Ice-binding_C"/>
</dbReference>
<keyword evidence="1" id="KW-1133">Transmembrane helix</keyword>
<accession>A0ABT8Y912</accession>
<feature type="transmembrane region" description="Helical" evidence="1">
    <location>
        <begin position="197"/>
        <end position="214"/>
    </location>
</feature>
<dbReference type="NCBIfam" id="NF035944">
    <property type="entry name" value="PEPxxWA-CTERM"/>
    <property type="match status" value="1"/>
</dbReference>
<keyword evidence="5" id="KW-1185">Reference proteome</keyword>
<gene>
    <name evidence="4" type="ORF">Q4F19_10545</name>
</gene>
<dbReference type="Proteomes" id="UP001169764">
    <property type="component" value="Unassembled WGS sequence"/>
</dbReference>
<name>A0ABT8Y912_9SPHN</name>
<protein>
    <submittedName>
        <fullName evidence="4">PEPxxWA-CTERM sorting domain-containing protein</fullName>
    </submittedName>
</protein>
<evidence type="ECO:0000256" key="2">
    <source>
        <dbReference type="SAM" id="SignalP"/>
    </source>
</evidence>
<reference evidence="4" key="1">
    <citation type="submission" date="2023-07" db="EMBL/GenBank/DDBJ databases">
        <authorList>
            <person name="Kim M."/>
        </authorList>
    </citation>
    <scope>NUCLEOTIDE SEQUENCE</scope>
    <source>
        <strain evidence="4">BIUV-7</strain>
    </source>
</reference>
<keyword evidence="2" id="KW-0732">Signal</keyword>
<keyword evidence="1" id="KW-0812">Transmembrane</keyword>
<organism evidence="4 5">
    <name type="scientific">Sphingomonas natans</name>
    <dbReference type="NCBI Taxonomy" id="3063330"/>
    <lineage>
        <taxon>Bacteria</taxon>
        <taxon>Pseudomonadati</taxon>
        <taxon>Pseudomonadota</taxon>
        <taxon>Alphaproteobacteria</taxon>
        <taxon>Sphingomonadales</taxon>
        <taxon>Sphingomonadaceae</taxon>
        <taxon>Sphingomonas</taxon>
    </lineage>
</organism>
<dbReference type="NCBIfam" id="TIGR02595">
    <property type="entry name" value="PEP_CTERM"/>
    <property type="match status" value="1"/>
</dbReference>
<dbReference type="RefSeq" id="WP_303542334.1">
    <property type="nucleotide sequence ID" value="NZ_JAUOTP010000004.1"/>
</dbReference>
<dbReference type="Pfam" id="PF07589">
    <property type="entry name" value="PEP-CTERM"/>
    <property type="match status" value="1"/>
</dbReference>
<sequence>MSPKCLYGRSWLAAASSACLLIAVSAAPAATVDVDLSGATSGSVVTGVGASFAQTFLGQTAAGIGITGSPTNPLTLRSNGLVGVVFWDPFVAPASKSLLSQPGNAAPLSALLDSAADGLSFTSGTADGNTSFSIDFFSATGALVDSRAVTTVSGYANYSFSGLTPFAGFTIFDNTDTFGLRFQNFSYNSVSSSVPEPASWALMVAGFGAIGGALRNRRKVCVRYA</sequence>
<evidence type="ECO:0000259" key="3">
    <source>
        <dbReference type="Pfam" id="PF07589"/>
    </source>
</evidence>
<evidence type="ECO:0000256" key="1">
    <source>
        <dbReference type="SAM" id="Phobius"/>
    </source>
</evidence>
<keyword evidence="1" id="KW-0472">Membrane</keyword>